<dbReference type="InterPro" id="IPR003362">
    <property type="entry name" value="Bact_transf"/>
</dbReference>
<evidence type="ECO:0000256" key="6">
    <source>
        <dbReference type="ARBA" id="ARBA00023136"/>
    </source>
</evidence>
<feature type="transmembrane region" description="Helical" evidence="7">
    <location>
        <begin position="306"/>
        <end position="326"/>
    </location>
</feature>
<dbReference type="EMBL" id="JACHGT010000009">
    <property type="protein sequence ID" value="MBB6036683.1"/>
    <property type="molecule type" value="Genomic_DNA"/>
</dbReference>
<comment type="caution">
    <text evidence="9">The sequence shown here is derived from an EMBL/GenBank/DDBJ whole genome shotgun (WGS) entry which is preliminary data.</text>
</comment>
<feature type="transmembrane region" description="Helical" evidence="7">
    <location>
        <begin position="130"/>
        <end position="150"/>
    </location>
</feature>
<evidence type="ECO:0000256" key="2">
    <source>
        <dbReference type="ARBA" id="ARBA00006464"/>
    </source>
</evidence>
<sequence>MLVSDVIVDDHRIGGALAVPRHLPRFGRPQWQAAYLRRLVLFDFLVALVATVTAFVMRFRVVNAVSEGYVPLFVILPVAWLVFLSLNHAYESRYLYVGTSEYQRVLRAGIALMAVVALVSYALNVPTSRAFVLIAVPCTAVLTLLSRFLVRQWLHGARSKGRCLRRVVLVGHHTGVSDLARQLQRERFHGLEVVGVCSPDGRESGGLLDLDIQVLGSFDEVADAVAIAMADTVIVLSCPEIDGVALRRLAWQLERGDIDLIVASAMVDVGGSRTSVRPVDGLPMLHLEHARLSGTKRLIKEAFDRVGALVLLGLLSPVLLVVMLAVRRSSEGPAMFEQERIGRDGKPFTILKFRTMFTDAEERLEALRASNDYDSVLFKMRDDPRVTPVGRVLRRFSLDELPQLWNVVRGDMSLVGPRPPLASEVALYPDDVRRRLAVKPGLTGLWQISGRSDLPWEEAVRLDLRYVEHWSLSLDLVILIRTASAVLRSSGAY</sequence>
<feature type="transmembrane region" description="Helical" evidence="7">
    <location>
        <begin position="69"/>
        <end position="86"/>
    </location>
</feature>
<comment type="subcellular location">
    <subcellularLocation>
        <location evidence="1">Membrane</location>
        <topology evidence="1">Multi-pass membrane protein</topology>
    </subcellularLocation>
</comment>
<evidence type="ECO:0000313" key="10">
    <source>
        <dbReference type="Proteomes" id="UP000548476"/>
    </source>
</evidence>
<keyword evidence="10" id="KW-1185">Reference proteome</keyword>
<reference evidence="9 10" key="1">
    <citation type="submission" date="2020-08" db="EMBL/GenBank/DDBJ databases">
        <title>Genomic Encyclopedia of Type Strains, Phase IV (KMG-IV): sequencing the most valuable type-strain genomes for metagenomic binning, comparative biology and taxonomic classification.</title>
        <authorList>
            <person name="Goeker M."/>
        </authorList>
    </citation>
    <scope>NUCLEOTIDE SEQUENCE [LARGE SCALE GENOMIC DNA]</scope>
    <source>
        <strain evidence="9 10">YIM 65646</strain>
    </source>
</reference>
<dbReference type="AlphaFoldDB" id="A0A841FPA1"/>
<dbReference type="Pfam" id="PF02397">
    <property type="entry name" value="Bac_transf"/>
    <property type="match status" value="1"/>
</dbReference>
<comment type="similarity">
    <text evidence="2">Belongs to the bacterial sugar transferase family.</text>
</comment>
<feature type="domain" description="Bacterial sugar transferase" evidence="8">
    <location>
        <begin position="300"/>
        <end position="487"/>
    </location>
</feature>
<feature type="transmembrane region" description="Helical" evidence="7">
    <location>
        <begin position="106"/>
        <end position="124"/>
    </location>
</feature>
<keyword evidence="4 7" id="KW-0812">Transmembrane</keyword>
<dbReference type="RefSeq" id="WP_239122063.1">
    <property type="nucleotide sequence ID" value="NZ_BONT01000033.1"/>
</dbReference>
<dbReference type="PANTHER" id="PTHR30576:SF10">
    <property type="entry name" value="SLL5057 PROTEIN"/>
    <property type="match status" value="1"/>
</dbReference>
<dbReference type="InterPro" id="IPR017475">
    <property type="entry name" value="EPS_sugar_tfrase"/>
</dbReference>
<evidence type="ECO:0000256" key="1">
    <source>
        <dbReference type="ARBA" id="ARBA00004141"/>
    </source>
</evidence>
<dbReference type="GO" id="GO:0016780">
    <property type="term" value="F:phosphotransferase activity, for other substituted phosphate groups"/>
    <property type="evidence" value="ECO:0007669"/>
    <property type="project" value="TreeGrafter"/>
</dbReference>
<accession>A0A841FPA1</accession>
<dbReference type="Proteomes" id="UP000548476">
    <property type="component" value="Unassembled WGS sequence"/>
</dbReference>
<protein>
    <submittedName>
        <fullName evidence="9">Exopolysaccharide biosynthesis polyprenyl glycosylphosphotransferase</fullName>
    </submittedName>
</protein>
<dbReference type="NCBIfam" id="TIGR03025">
    <property type="entry name" value="EPS_sugtrans"/>
    <property type="match status" value="1"/>
</dbReference>
<evidence type="ECO:0000256" key="7">
    <source>
        <dbReference type="SAM" id="Phobius"/>
    </source>
</evidence>
<keyword evidence="6 7" id="KW-0472">Membrane</keyword>
<evidence type="ECO:0000256" key="3">
    <source>
        <dbReference type="ARBA" id="ARBA00022679"/>
    </source>
</evidence>
<dbReference type="Pfam" id="PF13727">
    <property type="entry name" value="CoA_binding_3"/>
    <property type="match status" value="1"/>
</dbReference>
<evidence type="ECO:0000313" key="9">
    <source>
        <dbReference type="EMBL" id="MBB6036683.1"/>
    </source>
</evidence>
<gene>
    <name evidence="9" type="ORF">HNR73_004554</name>
</gene>
<dbReference type="PANTHER" id="PTHR30576">
    <property type="entry name" value="COLANIC BIOSYNTHESIS UDP-GLUCOSE LIPID CARRIER TRANSFERASE"/>
    <property type="match status" value="1"/>
</dbReference>
<evidence type="ECO:0000259" key="8">
    <source>
        <dbReference type="Pfam" id="PF02397"/>
    </source>
</evidence>
<feature type="transmembrane region" description="Helical" evidence="7">
    <location>
        <begin position="35"/>
        <end position="57"/>
    </location>
</feature>
<organism evidence="9 10">
    <name type="scientific">Phytomonospora endophytica</name>
    <dbReference type="NCBI Taxonomy" id="714109"/>
    <lineage>
        <taxon>Bacteria</taxon>
        <taxon>Bacillati</taxon>
        <taxon>Actinomycetota</taxon>
        <taxon>Actinomycetes</taxon>
        <taxon>Micromonosporales</taxon>
        <taxon>Micromonosporaceae</taxon>
        <taxon>Phytomonospora</taxon>
    </lineage>
</organism>
<keyword evidence="3 9" id="KW-0808">Transferase</keyword>
<evidence type="ECO:0000256" key="5">
    <source>
        <dbReference type="ARBA" id="ARBA00022989"/>
    </source>
</evidence>
<name>A0A841FPA1_9ACTN</name>
<keyword evidence="5 7" id="KW-1133">Transmembrane helix</keyword>
<dbReference type="GO" id="GO:0016020">
    <property type="term" value="C:membrane"/>
    <property type="evidence" value="ECO:0007669"/>
    <property type="project" value="UniProtKB-SubCell"/>
</dbReference>
<evidence type="ECO:0000256" key="4">
    <source>
        <dbReference type="ARBA" id="ARBA00022692"/>
    </source>
</evidence>
<proteinExistence type="inferred from homology"/>